<evidence type="ECO:0000313" key="3">
    <source>
        <dbReference type="Proteomes" id="UP000285190"/>
    </source>
</evidence>
<proteinExistence type="predicted"/>
<keyword evidence="1" id="KW-0472">Membrane</keyword>
<dbReference type="Proteomes" id="UP000285190">
    <property type="component" value="Unassembled WGS sequence"/>
</dbReference>
<dbReference type="OrthoDB" id="8911419at2"/>
<dbReference type="RefSeq" id="WP_119738640.1">
    <property type="nucleotide sequence ID" value="NZ_QYUN01000002.1"/>
</dbReference>
<accession>A0A418X1B3</accession>
<feature type="transmembrane region" description="Helical" evidence="1">
    <location>
        <begin position="7"/>
        <end position="29"/>
    </location>
</feature>
<evidence type="ECO:0000313" key="2">
    <source>
        <dbReference type="EMBL" id="RJG06239.1"/>
    </source>
</evidence>
<gene>
    <name evidence="2" type="ORF">D3870_09645</name>
</gene>
<organism evidence="2 3">
    <name type="scientific">Noviherbaspirillum cavernae</name>
    <dbReference type="NCBI Taxonomy" id="2320862"/>
    <lineage>
        <taxon>Bacteria</taxon>
        <taxon>Pseudomonadati</taxon>
        <taxon>Pseudomonadota</taxon>
        <taxon>Betaproteobacteria</taxon>
        <taxon>Burkholderiales</taxon>
        <taxon>Oxalobacteraceae</taxon>
        <taxon>Noviherbaspirillum</taxon>
    </lineage>
</organism>
<keyword evidence="1" id="KW-1133">Transmembrane helix</keyword>
<keyword evidence="3" id="KW-1185">Reference proteome</keyword>
<name>A0A418X1B3_9BURK</name>
<evidence type="ECO:0000256" key="1">
    <source>
        <dbReference type="SAM" id="Phobius"/>
    </source>
</evidence>
<dbReference type="EMBL" id="QYUN01000002">
    <property type="protein sequence ID" value="RJG06239.1"/>
    <property type="molecule type" value="Genomic_DNA"/>
</dbReference>
<keyword evidence="1" id="KW-0812">Transmembrane</keyword>
<reference evidence="2 3" key="1">
    <citation type="submission" date="2018-09" db="EMBL/GenBank/DDBJ databases">
        <authorList>
            <person name="Zhu H."/>
        </authorList>
    </citation>
    <scope>NUCLEOTIDE SEQUENCE [LARGE SCALE GENOMIC DNA]</scope>
    <source>
        <strain evidence="2 3">K2R10-39</strain>
    </source>
</reference>
<comment type="caution">
    <text evidence="2">The sequence shown here is derived from an EMBL/GenBank/DDBJ whole genome shotgun (WGS) entry which is preliminary data.</text>
</comment>
<sequence>MIAAIAWIPAAVFAHTYLLWVHYLAVMHLQHIRDDGRLPKEVETVLGNLVLYPGLFLDLAFNWTWATLIYLDLPREPLLTARMERYKYGGAVKGLRIVREDGRLRICYVVVAHAEPRTDWRRTLTEWFARVMLDPFDPRGLHVRP</sequence>
<dbReference type="AlphaFoldDB" id="A0A418X1B3"/>
<feature type="transmembrane region" description="Helical" evidence="1">
    <location>
        <begin position="49"/>
        <end position="73"/>
    </location>
</feature>
<protein>
    <submittedName>
        <fullName evidence="2">Uncharacterized protein</fullName>
    </submittedName>
</protein>